<dbReference type="Pfam" id="PF19236">
    <property type="entry name" value="ADAMTS_CR_3"/>
    <property type="match status" value="1"/>
</dbReference>
<dbReference type="Gene3D" id="2.20.100.10">
    <property type="entry name" value="Thrombospondin type-1 (TSP1) repeat"/>
    <property type="match status" value="5"/>
</dbReference>
<keyword evidence="5" id="KW-1015">Disulfide bond</keyword>
<dbReference type="InterPro" id="IPR050439">
    <property type="entry name" value="ADAMTS_ADAMTS-like"/>
</dbReference>
<dbReference type="Gene3D" id="2.60.120.830">
    <property type="match status" value="1"/>
</dbReference>
<keyword evidence="2" id="KW-0964">Secreted</keyword>
<dbReference type="PANTHER" id="PTHR13723:SF281">
    <property type="entry name" value="PAPILIN"/>
    <property type="match status" value="1"/>
</dbReference>
<evidence type="ECO:0000313" key="7">
    <source>
        <dbReference type="EMBL" id="CAD5115167.1"/>
    </source>
</evidence>
<accession>A0A7I8VFU6</accession>
<dbReference type="Proteomes" id="UP000549394">
    <property type="component" value="Unassembled WGS sequence"/>
</dbReference>
<dbReference type="GO" id="GO:0005576">
    <property type="term" value="C:extracellular region"/>
    <property type="evidence" value="ECO:0007669"/>
    <property type="project" value="UniProtKB-SubCell"/>
</dbReference>
<dbReference type="InterPro" id="IPR045371">
    <property type="entry name" value="ADAMTS_CR_3"/>
</dbReference>
<keyword evidence="4" id="KW-0677">Repeat</keyword>
<dbReference type="PROSITE" id="PS50092">
    <property type="entry name" value="TSP1"/>
    <property type="match status" value="5"/>
</dbReference>
<comment type="caution">
    <text evidence="7">The sequence shown here is derived from an EMBL/GenBank/DDBJ whole genome shotgun (WGS) entry which is preliminary data.</text>
</comment>
<comment type="subcellular location">
    <subcellularLocation>
        <location evidence="1">Secreted</location>
    </subcellularLocation>
</comment>
<reference evidence="7 8" key="1">
    <citation type="submission" date="2020-08" db="EMBL/GenBank/DDBJ databases">
        <authorList>
            <person name="Hejnol A."/>
        </authorList>
    </citation>
    <scope>NUCLEOTIDE SEQUENCE [LARGE SCALE GENOMIC DNA]</scope>
</reference>
<proteinExistence type="predicted"/>
<dbReference type="SMART" id="SM00209">
    <property type="entry name" value="TSP1"/>
    <property type="match status" value="7"/>
</dbReference>
<evidence type="ECO:0000256" key="5">
    <source>
        <dbReference type="ARBA" id="ARBA00023157"/>
    </source>
</evidence>
<evidence type="ECO:0000256" key="4">
    <source>
        <dbReference type="ARBA" id="ARBA00022737"/>
    </source>
</evidence>
<dbReference type="AlphaFoldDB" id="A0A7I8VFU6"/>
<name>A0A7I8VFU6_9ANNE</name>
<dbReference type="GO" id="GO:0030198">
    <property type="term" value="P:extracellular matrix organization"/>
    <property type="evidence" value="ECO:0007669"/>
    <property type="project" value="InterPro"/>
</dbReference>
<sequence>MGYILIYKLSLQPCEPSIKTFHQKVCSQYDGNTFNRTDVKPNVKWQAKLPVVECIIKCYPEGNFDKLPILIDADDGIPCKRNDPIRSYGKCVQKKCEPFGCDGKFNSKKAYDQCGVCGGNNDTCEWRTGMFKDYVRDYQMVTIIPVAAKSVRVELKNPNPPGHCPFLYLGVKKLDATAENRDMLNMGYLISSKEKNVPLGPHAYLRYNRSCNDIAETIDVVEGSVPESLEIYVLGYLGEKATVNYKMIEPKELTYAWGHEPEWSNCSDLCRGIQSKRAICILTDTKTRAAENYCLNKDLKKPPNKIRECNNRNCKVKWRRLRNDRSICSAAFGLGERRLRFECVAMSNNSPVQLLPNDICFKELGEHQRHESCFSKCSWQSSEWSTCKQETCKRERNIWCERKICSCNSACDTKRNSTECTANMCTKQCIRTETKDHNCYDFHKPKTQISCRARECKNKEQGRWKTLSWSSCSVTCGIGFRRRYILCQDMGGRRRPDRFCRAMPRPEDKMECEESLCAHWSVSDWGECDSPCGSGKARRDVSCRYDDGSWAPHDMCIVEREPSSEKSCDRGLCGQWRAGAWSACNANDCDEEGTQTREVKCTGGVGCAGLMPISERHCIKKCDDEWLIGEWSECSSSCGTAYKTRKVSCPGTCLKEKPAEKSPCHFGPCPIWTTSDFSDCSTTCGKGYQYRTISCRNPHNGQILENNLCADEEKPYPRTACFRPCRHYRRNRQRSKAKWKASSFSSCSHSCGMGIQIRAIHCVRNRKNVDLRLCKESEKPVTYAYCHLRRCFQ</sequence>
<keyword evidence="3" id="KW-0732">Signal</keyword>
<organism evidence="7 8">
    <name type="scientific">Dimorphilus gyrociliatus</name>
    <dbReference type="NCBI Taxonomy" id="2664684"/>
    <lineage>
        <taxon>Eukaryota</taxon>
        <taxon>Metazoa</taxon>
        <taxon>Spiralia</taxon>
        <taxon>Lophotrochozoa</taxon>
        <taxon>Annelida</taxon>
        <taxon>Polychaeta</taxon>
        <taxon>Polychaeta incertae sedis</taxon>
        <taxon>Dinophilidae</taxon>
        <taxon>Dimorphilus</taxon>
    </lineage>
</organism>
<dbReference type="Pfam" id="PF00090">
    <property type="entry name" value="TSP_1"/>
    <property type="match status" value="1"/>
</dbReference>
<gene>
    <name evidence="7" type="ORF">DGYR_LOCUS3939</name>
</gene>
<keyword evidence="8" id="KW-1185">Reference proteome</keyword>
<feature type="domain" description="ADAMTS/ADAMTS-like cysteine-rich" evidence="6">
    <location>
        <begin position="87"/>
        <end position="124"/>
    </location>
</feature>
<dbReference type="PRINTS" id="PR01857">
    <property type="entry name" value="ADAMTSFAMILY"/>
</dbReference>
<dbReference type="SUPFAM" id="SSF82895">
    <property type="entry name" value="TSP-1 type 1 repeat"/>
    <property type="match status" value="6"/>
</dbReference>
<dbReference type="FunFam" id="2.20.100.10:FF:000005">
    <property type="entry name" value="ADAM metallopeptidase with thrombospondin type 1 motif 9"/>
    <property type="match status" value="1"/>
</dbReference>
<evidence type="ECO:0000256" key="1">
    <source>
        <dbReference type="ARBA" id="ARBA00004613"/>
    </source>
</evidence>
<protein>
    <submittedName>
        <fullName evidence="7">DgyrCDS4165</fullName>
    </submittedName>
</protein>
<evidence type="ECO:0000259" key="6">
    <source>
        <dbReference type="Pfam" id="PF19236"/>
    </source>
</evidence>
<dbReference type="InterPro" id="IPR036383">
    <property type="entry name" value="TSP1_rpt_sf"/>
</dbReference>
<dbReference type="PANTHER" id="PTHR13723">
    <property type="entry name" value="ADAMTS A DISINTEGRIN AND METALLOPROTEASE WITH THROMBOSPONDIN MOTIFS PROTEASE"/>
    <property type="match status" value="1"/>
</dbReference>
<dbReference type="InterPro" id="IPR000884">
    <property type="entry name" value="TSP1_rpt"/>
</dbReference>
<evidence type="ECO:0000313" key="8">
    <source>
        <dbReference type="Proteomes" id="UP000549394"/>
    </source>
</evidence>
<dbReference type="InterPro" id="IPR013273">
    <property type="entry name" value="ADAMTS/ADAMTS-like"/>
</dbReference>
<dbReference type="EMBL" id="CAJFCJ010000006">
    <property type="protein sequence ID" value="CAD5115167.1"/>
    <property type="molecule type" value="Genomic_DNA"/>
</dbReference>
<evidence type="ECO:0000256" key="2">
    <source>
        <dbReference type="ARBA" id="ARBA00022525"/>
    </source>
</evidence>
<dbReference type="OrthoDB" id="5948003at2759"/>
<dbReference type="Pfam" id="PF19030">
    <property type="entry name" value="TSP1_ADAMTS"/>
    <property type="match status" value="4"/>
</dbReference>
<evidence type="ECO:0000256" key="3">
    <source>
        <dbReference type="ARBA" id="ARBA00022729"/>
    </source>
</evidence>